<dbReference type="EMBL" id="GBRH01269763">
    <property type="protein sequence ID" value="JAD28132.1"/>
    <property type="molecule type" value="Transcribed_RNA"/>
</dbReference>
<accession>A0A0A8YZX2</accession>
<protein>
    <submittedName>
        <fullName evidence="1">Uncharacterized protein</fullName>
    </submittedName>
</protein>
<proteinExistence type="predicted"/>
<reference evidence="1" key="2">
    <citation type="journal article" date="2015" name="Data Brief">
        <title>Shoot transcriptome of the giant reed, Arundo donax.</title>
        <authorList>
            <person name="Barrero R.A."/>
            <person name="Guerrero F.D."/>
            <person name="Moolhuijzen P."/>
            <person name="Goolsby J.A."/>
            <person name="Tidwell J."/>
            <person name="Bellgard S.E."/>
            <person name="Bellgard M.I."/>
        </authorList>
    </citation>
    <scope>NUCLEOTIDE SEQUENCE</scope>
    <source>
        <tissue evidence="1">Shoot tissue taken approximately 20 cm above the soil surface</tissue>
    </source>
</reference>
<organism evidence="1">
    <name type="scientific">Arundo donax</name>
    <name type="common">Giant reed</name>
    <name type="synonym">Donax arundinaceus</name>
    <dbReference type="NCBI Taxonomy" id="35708"/>
    <lineage>
        <taxon>Eukaryota</taxon>
        <taxon>Viridiplantae</taxon>
        <taxon>Streptophyta</taxon>
        <taxon>Embryophyta</taxon>
        <taxon>Tracheophyta</taxon>
        <taxon>Spermatophyta</taxon>
        <taxon>Magnoliopsida</taxon>
        <taxon>Liliopsida</taxon>
        <taxon>Poales</taxon>
        <taxon>Poaceae</taxon>
        <taxon>PACMAD clade</taxon>
        <taxon>Arundinoideae</taxon>
        <taxon>Arundineae</taxon>
        <taxon>Arundo</taxon>
    </lineage>
</organism>
<dbReference type="AlphaFoldDB" id="A0A0A8YZX2"/>
<reference evidence="1" key="1">
    <citation type="submission" date="2014-09" db="EMBL/GenBank/DDBJ databases">
        <authorList>
            <person name="Magalhaes I.L.F."/>
            <person name="Oliveira U."/>
            <person name="Santos F.R."/>
            <person name="Vidigal T.H.D.A."/>
            <person name="Brescovit A.D."/>
            <person name="Santos A.J."/>
        </authorList>
    </citation>
    <scope>NUCLEOTIDE SEQUENCE</scope>
    <source>
        <tissue evidence="1">Shoot tissue taken approximately 20 cm above the soil surface</tissue>
    </source>
</reference>
<name>A0A0A8YZX2_ARUDO</name>
<sequence length="48" mass="5583">MPGVILHKLWLGSIASTDLYFVLLLKQHLACSIRFAKWYTSFRFLALL</sequence>
<evidence type="ECO:0000313" key="1">
    <source>
        <dbReference type="EMBL" id="JAD28132.1"/>
    </source>
</evidence>